<protein>
    <submittedName>
        <fullName evidence="4">Unannotated protein</fullName>
    </submittedName>
</protein>
<keyword evidence="1" id="KW-1133">Transmembrane helix</keyword>
<dbReference type="EMBL" id="CAEZUJ010000019">
    <property type="protein sequence ID" value="CAB4599082.1"/>
    <property type="molecule type" value="Genomic_DNA"/>
</dbReference>
<evidence type="ECO:0000256" key="1">
    <source>
        <dbReference type="SAM" id="Phobius"/>
    </source>
</evidence>
<dbReference type="EMBL" id="CAEZYJ010000020">
    <property type="protein sequence ID" value="CAB4713888.1"/>
    <property type="molecule type" value="Genomic_DNA"/>
</dbReference>
<evidence type="ECO:0000313" key="6">
    <source>
        <dbReference type="EMBL" id="CAB4858648.1"/>
    </source>
</evidence>
<evidence type="ECO:0000313" key="2">
    <source>
        <dbReference type="EMBL" id="CAB4599082.1"/>
    </source>
</evidence>
<dbReference type="EMBL" id="CAFBLI010000014">
    <property type="protein sequence ID" value="CAB4858648.1"/>
    <property type="molecule type" value="Genomic_DNA"/>
</dbReference>
<dbReference type="EMBL" id="CAEZZS010000009">
    <property type="protein sequence ID" value="CAB4770879.1"/>
    <property type="molecule type" value="Genomic_DNA"/>
</dbReference>
<dbReference type="AlphaFoldDB" id="A0A6J6QXN7"/>
<name>A0A6J6QXN7_9ZZZZ</name>
<keyword evidence="1" id="KW-0472">Membrane</keyword>
<sequence>MDSAEFDPEAGEDGGFPLPIASNWRRAQAITIDWIGSLFVATLLLESSWTLFFFFFQVAILTALTGSSAGQRLRGIRIIDVNTLQNIAPLGALIRTFLIMLVIPAVVQNKEGRGLHDLATKSAAVRF</sequence>
<feature type="transmembrane region" description="Helical" evidence="1">
    <location>
        <begin position="87"/>
        <end position="107"/>
    </location>
</feature>
<evidence type="ECO:0000313" key="3">
    <source>
        <dbReference type="EMBL" id="CAB4685330.1"/>
    </source>
</evidence>
<gene>
    <name evidence="2" type="ORF">UFOPK1811_00662</name>
    <name evidence="3" type="ORF">UFOPK2360_00825</name>
    <name evidence="4" type="ORF">UFOPK2659_00258</name>
    <name evidence="5" type="ORF">UFOPK2922_00340</name>
    <name evidence="6" type="ORF">UFOPK3306_00301</name>
</gene>
<dbReference type="EMBL" id="CAEZXH010000045">
    <property type="protein sequence ID" value="CAB4685330.1"/>
    <property type="molecule type" value="Genomic_DNA"/>
</dbReference>
<organism evidence="4">
    <name type="scientific">freshwater metagenome</name>
    <dbReference type="NCBI Taxonomy" id="449393"/>
    <lineage>
        <taxon>unclassified sequences</taxon>
        <taxon>metagenomes</taxon>
        <taxon>ecological metagenomes</taxon>
    </lineage>
</organism>
<evidence type="ECO:0000313" key="5">
    <source>
        <dbReference type="EMBL" id="CAB4770879.1"/>
    </source>
</evidence>
<feature type="transmembrane region" description="Helical" evidence="1">
    <location>
        <begin position="48"/>
        <end position="66"/>
    </location>
</feature>
<dbReference type="GO" id="GO:0016020">
    <property type="term" value="C:membrane"/>
    <property type="evidence" value="ECO:0007669"/>
    <property type="project" value="UniProtKB-SubCell"/>
</dbReference>
<proteinExistence type="predicted"/>
<keyword evidence="1" id="KW-0812">Transmembrane</keyword>
<accession>A0A6J6QXN7</accession>
<evidence type="ECO:0000313" key="4">
    <source>
        <dbReference type="EMBL" id="CAB4713888.1"/>
    </source>
</evidence>
<reference evidence="4" key="1">
    <citation type="submission" date="2020-05" db="EMBL/GenBank/DDBJ databases">
        <authorList>
            <person name="Chiriac C."/>
            <person name="Salcher M."/>
            <person name="Ghai R."/>
            <person name="Kavagutti S V."/>
        </authorList>
    </citation>
    <scope>NUCLEOTIDE SEQUENCE</scope>
</reference>